<dbReference type="GO" id="GO:0003964">
    <property type="term" value="F:RNA-directed DNA polymerase activity"/>
    <property type="evidence" value="ECO:0007669"/>
    <property type="project" value="UniProtKB-KW"/>
</dbReference>
<dbReference type="EMBL" id="VWPV01062339">
    <property type="protein sequence ID" value="NWH68150.1"/>
    <property type="molecule type" value="Genomic_DNA"/>
</dbReference>
<dbReference type="SUPFAM" id="SSF56672">
    <property type="entry name" value="DNA/RNA polymerases"/>
    <property type="match status" value="1"/>
</dbReference>
<dbReference type="GO" id="GO:0016787">
    <property type="term" value="F:hydrolase activity"/>
    <property type="evidence" value="ECO:0007669"/>
    <property type="project" value="UniProtKB-KW"/>
</dbReference>
<evidence type="ECO:0000256" key="1">
    <source>
        <dbReference type="ARBA" id="ARBA00022679"/>
    </source>
</evidence>
<keyword evidence="9" id="KW-1185">Reference proteome</keyword>
<organism evidence="8 9">
    <name type="scientific">Geococcyx californianus</name>
    <name type="common">Greater roadrunner</name>
    <name type="synonym">Saurothera californiana</name>
    <dbReference type="NCBI Taxonomy" id="8947"/>
    <lineage>
        <taxon>Eukaryota</taxon>
        <taxon>Metazoa</taxon>
        <taxon>Chordata</taxon>
        <taxon>Craniata</taxon>
        <taxon>Vertebrata</taxon>
        <taxon>Euteleostomi</taxon>
        <taxon>Archelosauria</taxon>
        <taxon>Archosauria</taxon>
        <taxon>Dinosauria</taxon>
        <taxon>Saurischia</taxon>
        <taxon>Theropoda</taxon>
        <taxon>Coelurosauria</taxon>
        <taxon>Aves</taxon>
        <taxon>Neognathae</taxon>
        <taxon>Neoaves</taxon>
        <taxon>Otidimorphae</taxon>
        <taxon>Cuculiformes</taxon>
        <taxon>Neomorphidae</taxon>
        <taxon>Geococcyx</taxon>
    </lineage>
</organism>
<dbReference type="InterPro" id="IPR043128">
    <property type="entry name" value="Rev_trsase/Diguanyl_cyclase"/>
</dbReference>
<dbReference type="Proteomes" id="UP000531151">
    <property type="component" value="Unassembled WGS sequence"/>
</dbReference>
<keyword evidence="1" id="KW-0808">Transferase</keyword>
<keyword evidence="6" id="KW-0695">RNA-directed DNA polymerase</keyword>
<sequence length="56" mass="6346">TIQHQEVQFLDSIKTWNDAQKLLGVVNWLHPYLGLTTAQLSVLFDILKGDPELNSP</sequence>
<evidence type="ECO:0000313" key="9">
    <source>
        <dbReference type="Proteomes" id="UP000531151"/>
    </source>
</evidence>
<reference evidence="8 9" key="1">
    <citation type="submission" date="2019-09" db="EMBL/GenBank/DDBJ databases">
        <title>Bird 10,000 Genomes (B10K) Project - Family phase.</title>
        <authorList>
            <person name="Zhang G."/>
        </authorList>
    </citation>
    <scope>NUCLEOTIDE SEQUENCE [LARGE SCALE GENOMIC DNA]</scope>
    <source>
        <strain evidence="8">B10K-CU-031-07</strain>
        <tissue evidence="8">Muscle</tissue>
    </source>
</reference>
<keyword evidence="4" id="KW-0255">Endonuclease</keyword>
<dbReference type="GO" id="GO:0035613">
    <property type="term" value="F:RNA stem-loop binding"/>
    <property type="evidence" value="ECO:0007669"/>
    <property type="project" value="TreeGrafter"/>
</dbReference>
<keyword evidence="3" id="KW-0540">Nuclease</keyword>
<accession>A0A7K4JS48</accession>
<feature type="non-terminal residue" evidence="8">
    <location>
        <position position="1"/>
    </location>
</feature>
<dbReference type="Pfam" id="PF06817">
    <property type="entry name" value="RVT_thumb"/>
    <property type="match status" value="1"/>
</dbReference>
<name>A0A7K4JS48_GEOCA</name>
<protein>
    <submittedName>
        <fullName evidence="8">POK7 protein</fullName>
    </submittedName>
</protein>
<gene>
    <name evidence="8" type="primary">Ervk7_2</name>
    <name evidence="8" type="ORF">GEOCAL_R14110</name>
</gene>
<dbReference type="OrthoDB" id="422540at2759"/>
<dbReference type="InterPro" id="IPR010661">
    <property type="entry name" value="RVT_thumb"/>
</dbReference>
<feature type="non-terminal residue" evidence="8">
    <location>
        <position position="56"/>
    </location>
</feature>
<dbReference type="Gene3D" id="3.30.70.270">
    <property type="match status" value="1"/>
</dbReference>
<feature type="domain" description="Reverse transcriptase thumb" evidence="7">
    <location>
        <begin position="4"/>
        <end position="56"/>
    </location>
</feature>
<dbReference type="PANTHER" id="PTHR41694:SF3">
    <property type="entry name" value="RNA-DIRECTED DNA POLYMERASE-RELATED"/>
    <property type="match status" value="1"/>
</dbReference>
<evidence type="ECO:0000256" key="4">
    <source>
        <dbReference type="ARBA" id="ARBA00022759"/>
    </source>
</evidence>
<proteinExistence type="predicted"/>
<evidence type="ECO:0000256" key="5">
    <source>
        <dbReference type="ARBA" id="ARBA00022801"/>
    </source>
</evidence>
<evidence type="ECO:0000256" key="6">
    <source>
        <dbReference type="ARBA" id="ARBA00022918"/>
    </source>
</evidence>
<keyword evidence="5" id="KW-0378">Hydrolase</keyword>
<dbReference type="GO" id="GO:0004519">
    <property type="term" value="F:endonuclease activity"/>
    <property type="evidence" value="ECO:0007669"/>
    <property type="project" value="UniProtKB-KW"/>
</dbReference>
<keyword evidence="2" id="KW-0548">Nucleotidyltransferase</keyword>
<evidence type="ECO:0000259" key="7">
    <source>
        <dbReference type="Pfam" id="PF06817"/>
    </source>
</evidence>
<dbReference type="PANTHER" id="PTHR41694">
    <property type="entry name" value="ENDOGENOUS RETROVIRUS GROUP K MEMBER POL PROTEIN"/>
    <property type="match status" value="1"/>
</dbReference>
<comment type="caution">
    <text evidence="8">The sequence shown here is derived from an EMBL/GenBank/DDBJ whole genome shotgun (WGS) entry which is preliminary data.</text>
</comment>
<evidence type="ECO:0000256" key="3">
    <source>
        <dbReference type="ARBA" id="ARBA00022722"/>
    </source>
</evidence>
<dbReference type="InterPro" id="IPR043502">
    <property type="entry name" value="DNA/RNA_pol_sf"/>
</dbReference>
<dbReference type="AlphaFoldDB" id="A0A7K4JS48"/>
<evidence type="ECO:0000313" key="8">
    <source>
        <dbReference type="EMBL" id="NWH68150.1"/>
    </source>
</evidence>
<evidence type="ECO:0000256" key="2">
    <source>
        <dbReference type="ARBA" id="ARBA00022695"/>
    </source>
</evidence>